<reference evidence="2 3" key="1">
    <citation type="submission" date="2017-05" db="EMBL/GenBank/DDBJ databases">
        <title>Complete and WGS of Bordetella genogroups.</title>
        <authorList>
            <person name="Spilker T."/>
            <person name="LiPuma J."/>
        </authorList>
    </citation>
    <scope>NUCLEOTIDE SEQUENCE [LARGE SCALE GENOMIC DNA]</scope>
    <source>
        <strain evidence="2 3">AU17610</strain>
    </source>
</reference>
<dbReference type="SUPFAM" id="SSF143100">
    <property type="entry name" value="TTHA1013/TTHA0281-like"/>
    <property type="match status" value="1"/>
</dbReference>
<dbReference type="EMBL" id="NEVL01000002">
    <property type="protein sequence ID" value="OZI39536.1"/>
    <property type="molecule type" value="Genomic_DNA"/>
</dbReference>
<organism evidence="2 3">
    <name type="scientific">Bordetella genomosp. 1</name>
    <dbReference type="NCBI Taxonomy" id="1395607"/>
    <lineage>
        <taxon>Bacteria</taxon>
        <taxon>Pseudomonadati</taxon>
        <taxon>Pseudomonadota</taxon>
        <taxon>Betaproteobacteria</taxon>
        <taxon>Burkholderiales</taxon>
        <taxon>Alcaligenaceae</taxon>
        <taxon>Bordetella</taxon>
    </lineage>
</organism>
<dbReference type="OrthoDB" id="5772151at2"/>
<comment type="caution">
    <text evidence="2">The sequence shown here is derived from an EMBL/GenBank/DDBJ whole genome shotgun (WGS) entry which is preliminary data.</text>
</comment>
<dbReference type="InterPro" id="IPR035069">
    <property type="entry name" value="TTHA1013/TTHA0281-like"/>
</dbReference>
<dbReference type="Gene3D" id="3.30.160.250">
    <property type="match status" value="1"/>
</dbReference>
<evidence type="ECO:0000313" key="3">
    <source>
        <dbReference type="Proteomes" id="UP000217005"/>
    </source>
</evidence>
<dbReference type="SUPFAM" id="SSF47413">
    <property type="entry name" value="lambda repressor-like DNA-binding domains"/>
    <property type="match status" value="1"/>
</dbReference>
<dbReference type="RefSeq" id="WP_094825902.1">
    <property type="nucleotide sequence ID" value="NZ_NEVL01000002.1"/>
</dbReference>
<dbReference type="Pfam" id="PF15919">
    <property type="entry name" value="HicB_lk_antitox"/>
    <property type="match status" value="1"/>
</dbReference>
<evidence type="ECO:0000313" key="2">
    <source>
        <dbReference type="EMBL" id="OZI39536.1"/>
    </source>
</evidence>
<accession>A0A261SQ69</accession>
<dbReference type="GO" id="GO:0003677">
    <property type="term" value="F:DNA binding"/>
    <property type="evidence" value="ECO:0007669"/>
    <property type="project" value="InterPro"/>
</dbReference>
<gene>
    <name evidence="2" type="ORF">CEG14_05805</name>
</gene>
<feature type="domain" description="HicB-like antitoxin of toxin-antitoxin system" evidence="1">
    <location>
        <begin position="4"/>
        <end position="65"/>
    </location>
</feature>
<dbReference type="InterPro" id="IPR051404">
    <property type="entry name" value="TA_system_antitoxin"/>
</dbReference>
<dbReference type="Proteomes" id="UP000217005">
    <property type="component" value="Unassembled WGS sequence"/>
</dbReference>
<dbReference type="AlphaFoldDB" id="A0A261SQ69"/>
<proteinExistence type="predicted"/>
<dbReference type="InterPro" id="IPR001387">
    <property type="entry name" value="Cro/C1-type_HTH"/>
</dbReference>
<dbReference type="CDD" id="cd00093">
    <property type="entry name" value="HTH_XRE"/>
    <property type="match status" value="1"/>
</dbReference>
<protein>
    <submittedName>
        <fullName evidence="2">Antitoxin</fullName>
    </submittedName>
</protein>
<evidence type="ECO:0000259" key="1">
    <source>
        <dbReference type="Pfam" id="PF15919"/>
    </source>
</evidence>
<name>A0A261SQ69_9BORD</name>
<dbReference type="PANTHER" id="PTHR34504">
    <property type="entry name" value="ANTITOXIN HICB"/>
    <property type="match status" value="1"/>
</dbReference>
<dbReference type="Gene3D" id="1.10.260.40">
    <property type="entry name" value="lambda repressor-like DNA-binding domains"/>
    <property type="match status" value="1"/>
</dbReference>
<dbReference type="InterPro" id="IPR031807">
    <property type="entry name" value="HicB-like"/>
</dbReference>
<dbReference type="PANTHER" id="PTHR34504:SF4">
    <property type="entry name" value="ANTITOXIN HICB"/>
    <property type="match status" value="1"/>
</dbReference>
<sequence length="144" mass="15546">MARYPALIEPGDGGFTVSFRDIPEALTCGDTQEEAQTMASDALLTAMEFYFEDQRAVPPPSPAQHGEVMVDLPASAYAKVLLLNEIVRQRITQVELSRRMGVPRQEVARIVNLGHATKIDTLAAALRAVGKDLVLGLEDATAPA</sequence>
<dbReference type="InterPro" id="IPR010982">
    <property type="entry name" value="Lambda_DNA-bd_dom_sf"/>
</dbReference>